<keyword evidence="1" id="KW-0547">Nucleotide-binding</keyword>
<dbReference type="PROSITE" id="PS50113">
    <property type="entry name" value="PAC"/>
    <property type="match status" value="1"/>
</dbReference>
<dbReference type="Gene3D" id="3.30.450.20">
    <property type="entry name" value="PAS domain"/>
    <property type="match status" value="1"/>
</dbReference>
<dbReference type="CDD" id="cd00130">
    <property type="entry name" value="PAS"/>
    <property type="match status" value="1"/>
</dbReference>
<dbReference type="PROSITE" id="PS50112">
    <property type="entry name" value="PAS"/>
    <property type="match status" value="1"/>
</dbReference>
<dbReference type="Pfam" id="PF00158">
    <property type="entry name" value="Sigma54_activat"/>
    <property type="match status" value="1"/>
</dbReference>
<comment type="caution">
    <text evidence="6">The sequence shown here is derived from an EMBL/GenBank/DDBJ whole genome shotgun (WGS) entry which is preliminary data.</text>
</comment>
<dbReference type="InterPro" id="IPR027417">
    <property type="entry name" value="P-loop_NTPase"/>
</dbReference>
<dbReference type="PROSITE" id="PS50045">
    <property type="entry name" value="SIGMA54_INTERACT_4"/>
    <property type="match status" value="1"/>
</dbReference>
<dbReference type="InterPro" id="IPR002078">
    <property type="entry name" value="Sigma_54_int"/>
</dbReference>
<dbReference type="InterPro" id="IPR003593">
    <property type="entry name" value="AAA+_ATPase"/>
</dbReference>
<dbReference type="Gene3D" id="3.40.50.300">
    <property type="entry name" value="P-loop containing nucleotide triphosphate hydrolases"/>
    <property type="match status" value="1"/>
</dbReference>
<keyword evidence="2" id="KW-0067">ATP-binding</keyword>
<dbReference type="SUPFAM" id="SSF55785">
    <property type="entry name" value="PYP-like sensor domain (PAS domain)"/>
    <property type="match status" value="1"/>
</dbReference>
<dbReference type="PROSITE" id="PS00675">
    <property type="entry name" value="SIGMA54_INTERACT_1"/>
    <property type="match status" value="1"/>
</dbReference>
<gene>
    <name evidence="6" type="ORF">ENN94_01610</name>
</gene>
<dbReference type="InterPro" id="IPR000014">
    <property type="entry name" value="PAS"/>
</dbReference>
<dbReference type="InterPro" id="IPR035965">
    <property type="entry name" value="PAS-like_dom_sf"/>
</dbReference>
<name>A0A831LHY8_9BACT</name>
<protein>
    <submittedName>
        <fullName evidence="6">PAS domain-containing protein</fullName>
    </submittedName>
</protein>
<dbReference type="FunFam" id="3.40.50.300:FF:000006">
    <property type="entry name" value="DNA-binding transcriptional regulator NtrC"/>
    <property type="match status" value="1"/>
</dbReference>
<dbReference type="SMART" id="SM00382">
    <property type="entry name" value="AAA"/>
    <property type="match status" value="1"/>
</dbReference>
<accession>A0A831LHY8</accession>
<dbReference type="InterPro" id="IPR000700">
    <property type="entry name" value="PAS-assoc_C"/>
</dbReference>
<dbReference type="InterPro" id="IPR025662">
    <property type="entry name" value="Sigma_54_int_dom_ATP-bd_1"/>
</dbReference>
<evidence type="ECO:0000259" key="4">
    <source>
        <dbReference type="PROSITE" id="PS50112"/>
    </source>
</evidence>
<evidence type="ECO:0000313" key="6">
    <source>
        <dbReference type="EMBL" id="HDR46378.1"/>
    </source>
</evidence>
<proteinExistence type="predicted"/>
<dbReference type="SMART" id="SM00091">
    <property type="entry name" value="PAS"/>
    <property type="match status" value="1"/>
</dbReference>
<dbReference type="NCBIfam" id="TIGR00229">
    <property type="entry name" value="sensory_box"/>
    <property type="match status" value="1"/>
</dbReference>
<evidence type="ECO:0000256" key="1">
    <source>
        <dbReference type="ARBA" id="ARBA00022741"/>
    </source>
</evidence>
<reference evidence="6" key="1">
    <citation type="journal article" date="2020" name="mSystems">
        <title>Genome- and Community-Level Interaction Insights into Carbon Utilization and Element Cycling Functions of Hydrothermarchaeota in Hydrothermal Sediment.</title>
        <authorList>
            <person name="Zhou Z."/>
            <person name="Liu Y."/>
            <person name="Xu W."/>
            <person name="Pan J."/>
            <person name="Luo Z.H."/>
            <person name="Li M."/>
        </authorList>
    </citation>
    <scope>NUCLEOTIDE SEQUENCE [LARGE SCALE GENOMIC DNA]</scope>
    <source>
        <strain evidence="6">SpSt-1220</strain>
    </source>
</reference>
<dbReference type="SUPFAM" id="SSF52540">
    <property type="entry name" value="P-loop containing nucleoside triphosphate hydrolases"/>
    <property type="match status" value="1"/>
</dbReference>
<feature type="domain" description="PAC" evidence="5">
    <location>
        <begin position="87"/>
        <end position="139"/>
    </location>
</feature>
<dbReference type="InterPro" id="IPR013767">
    <property type="entry name" value="PAS_fold"/>
</dbReference>
<dbReference type="Proteomes" id="UP000886162">
    <property type="component" value="Unassembled WGS sequence"/>
</dbReference>
<feature type="domain" description="Sigma-54 factor interaction" evidence="3">
    <location>
        <begin position="146"/>
        <end position="306"/>
    </location>
</feature>
<dbReference type="PROSITE" id="PS00676">
    <property type="entry name" value="SIGMA54_INTERACT_2"/>
    <property type="match status" value="1"/>
</dbReference>
<sequence>MDDQHPVTNGPCRHLEHLATILDSVADGVFTVDPQMRITWFNRAAEEITGFSREEALGQSCCEIFRSNICFTHCPVREALAGGEDVVNRQVDILDRDNREIPISVSASVLRDAEGNPVGGVETFRDLSQIEALKREVEGRYTFQDMVSRDPRMRQLFDILPDVAASDATVLLQGESGTGKELFARALHDLSPRREGPLVVVNCGALPEPLLEAEIFGAKRGAYTGSVEDRAGRLEQAEGGTLFLDEIGDLPLALQVKLLRVLENREYQPLGARRPRRADVRFVAATHRDLEEMVADGTFRRDLFFR</sequence>
<dbReference type="CDD" id="cd00009">
    <property type="entry name" value="AAA"/>
    <property type="match status" value="1"/>
</dbReference>
<evidence type="ECO:0000259" key="5">
    <source>
        <dbReference type="PROSITE" id="PS50113"/>
    </source>
</evidence>
<feature type="non-terminal residue" evidence="6">
    <location>
        <position position="306"/>
    </location>
</feature>
<dbReference type="Pfam" id="PF00989">
    <property type="entry name" value="PAS"/>
    <property type="match status" value="1"/>
</dbReference>
<dbReference type="GO" id="GO:0005524">
    <property type="term" value="F:ATP binding"/>
    <property type="evidence" value="ECO:0007669"/>
    <property type="project" value="UniProtKB-KW"/>
</dbReference>
<evidence type="ECO:0000259" key="3">
    <source>
        <dbReference type="PROSITE" id="PS50045"/>
    </source>
</evidence>
<dbReference type="PANTHER" id="PTHR32071">
    <property type="entry name" value="TRANSCRIPTIONAL REGULATORY PROTEIN"/>
    <property type="match status" value="1"/>
</dbReference>
<dbReference type="GO" id="GO:0006355">
    <property type="term" value="P:regulation of DNA-templated transcription"/>
    <property type="evidence" value="ECO:0007669"/>
    <property type="project" value="InterPro"/>
</dbReference>
<evidence type="ECO:0000256" key="2">
    <source>
        <dbReference type="ARBA" id="ARBA00022840"/>
    </source>
</evidence>
<dbReference type="EMBL" id="DSDO01000111">
    <property type="protein sequence ID" value="HDR46378.1"/>
    <property type="molecule type" value="Genomic_DNA"/>
</dbReference>
<dbReference type="AlphaFoldDB" id="A0A831LHY8"/>
<organism evidence="6">
    <name type="scientific">Geoalkalibacter subterraneus</name>
    <dbReference type="NCBI Taxonomy" id="483547"/>
    <lineage>
        <taxon>Bacteria</taxon>
        <taxon>Pseudomonadati</taxon>
        <taxon>Thermodesulfobacteriota</taxon>
        <taxon>Desulfuromonadia</taxon>
        <taxon>Desulfuromonadales</taxon>
        <taxon>Geoalkalibacteraceae</taxon>
        <taxon>Geoalkalibacter</taxon>
    </lineage>
</organism>
<feature type="domain" description="PAS" evidence="4">
    <location>
        <begin position="14"/>
        <end position="60"/>
    </location>
</feature>
<dbReference type="InterPro" id="IPR025943">
    <property type="entry name" value="Sigma_54_int_dom_ATP-bd_2"/>
</dbReference>